<dbReference type="EMBL" id="JACTNZ010000010">
    <property type="protein sequence ID" value="KAG5527807.1"/>
    <property type="molecule type" value="Genomic_DNA"/>
</dbReference>
<dbReference type="InterPro" id="IPR006527">
    <property type="entry name" value="F-box-assoc_dom_typ1"/>
</dbReference>
<evidence type="ECO:0000259" key="1">
    <source>
        <dbReference type="PROSITE" id="PS50181"/>
    </source>
</evidence>
<evidence type="ECO:0000313" key="3">
    <source>
        <dbReference type="Proteomes" id="UP000823749"/>
    </source>
</evidence>
<dbReference type="AlphaFoldDB" id="A0AAV6IK29"/>
<dbReference type="InterPro" id="IPR001810">
    <property type="entry name" value="F-box_dom"/>
</dbReference>
<dbReference type="CDD" id="cd22157">
    <property type="entry name" value="F-box_AtFBW1-like"/>
    <property type="match status" value="1"/>
</dbReference>
<comment type="caution">
    <text evidence="2">The sequence shown here is derived from an EMBL/GenBank/DDBJ whole genome shotgun (WGS) entry which is preliminary data.</text>
</comment>
<dbReference type="PROSITE" id="PS50181">
    <property type="entry name" value="FBOX"/>
    <property type="match status" value="1"/>
</dbReference>
<sequence>MAIANEPPDDVLIDILSWLPAKSILRFKSVSKHWYSLIQNPSFISLHRAHARTFHCVSLVHTDGDDPYHWSMHLLPDQASHHDLDLSFVRPRLSKDFDHQGSCNGLVCLSLKSNIVICNPATREYRLLPQPPYCTWHTHYLGFAFDSETDDYRVVRFATPRETDDYRIVRFATPRETSETMRVIDHRTHIYCMSADSWKELVVVARNHDFTGYHHHPCTSLDGVFYWLSSNAYPYGHTKIDAVNTVEGWFERRSLPASVCSHLQTNLCLLNDSLALVAPLYDNWLDTQFDVWLMDEYGVQECWTKKYTIGPILGSHRPFGFQPNNEVLMTGCDNGMIVSYNHGIGDIKVYKQLCNLPEVGFLRQVFQYSENLVSVKRRLD</sequence>
<gene>
    <name evidence="2" type="ORF">RHGRI_028670</name>
</gene>
<organism evidence="2 3">
    <name type="scientific">Rhododendron griersonianum</name>
    <dbReference type="NCBI Taxonomy" id="479676"/>
    <lineage>
        <taxon>Eukaryota</taxon>
        <taxon>Viridiplantae</taxon>
        <taxon>Streptophyta</taxon>
        <taxon>Embryophyta</taxon>
        <taxon>Tracheophyta</taxon>
        <taxon>Spermatophyta</taxon>
        <taxon>Magnoliopsida</taxon>
        <taxon>eudicotyledons</taxon>
        <taxon>Gunneridae</taxon>
        <taxon>Pentapetalae</taxon>
        <taxon>asterids</taxon>
        <taxon>Ericales</taxon>
        <taxon>Ericaceae</taxon>
        <taxon>Ericoideae</taxon>
        <taxon>Rhodoreae</taxon>
        <taxon>Rhododendron</taxon>
    </lineage>
</organism>
<protein>
    <recommendedName>
        <fullName evidence="1">F-box domain-containing protein</fullName>
    </recommendedName>
</protein>
<dbReference type="Pfam" id="PF00646">
    <property type="entry name" value="F-box"/>
    <property type="match status" value="1"/>
</dbReference>
<dbReference type="InterPro" id="IPR036047">
    <property type="entry name" value="F-box-like_dom_sf"/>
</dbReference>
<feature type="domain" description="F-box" evidence="1">
    <location>
        <begin position="1"/>
        <end position="46"/>
    </location>
</feature>
<dbReference type="Proteomes" id="UP000823749">
    <property type="component" value="Chromosome 10"/>
</dbReference>
<dbReference type="Gene3D" id="1.20.1280.50">
    <property type="match status" value="1"/>
</dbReference>
<keyword evidence="3" id="KW-1185">Reference proteome</keyword>
<dbReference type="InterPro" id="IPR050796">
    <property type="entry name" value="SCF_F-box_component"/>
</dbReference>
<dbReference type="PANTHER" id="PTHR31672">
    <property type="entry name" value="BNACNNG10540D PROTEIN"/>
    <property type="match status" value="1"/>
</dbReference>
<name>A0AAV6IK29_9ERIC</name>
<dbReference type="NCBIfam" id="TIGR01640">
    <property type="entry name" value="F_box_assoc_1"/>
    <property type="match status" value="1"/>
</dbReference>
<dbReference type="SUPFAM" id="SSF81383">
    <property type="entry name" value="F-box domain"/>
    <property type="match status" value="1"/>
</dbReference>
<dbReference type="PANTHER" id="PTHR31672:SF13">
    <property type="entry name" value="F-BOX PROTEIN CPR30-LIKE"/>
    <property type="match status" value="1"/>
</dbReference>
<reference evidence="2" key="1">
    <citation type="submission" date="2020-08" db="EMBL/GenBank/DDBJ databases">
        <title>Plant Genome Project.</title>
        <authorList>
            <person name="Zhang R.-G."/>
        </authorList>
    </citation>
    <scope>NUCLEOTIDE SEQUENCE</scope>
    <source>
        <strain evidence="2">WSP0</strain>
        <tissue evidence="2">Leaf</tissue>
    </source>
</reference>
<proteinExistence type="predicted"/>
<dbReference type="Pfam" id="PF07734">
    <property type="entry name" value="FBA_1"/>
    <property type="match status" value="1"/>
</dbReference>
<accession>A0AAV6IK29</accession>
<dbReference type="InterPro" id="IPR017451">
    <property type="entry name" value="F-box-assoc_interact_dom"/>
</dbReference>
<evidence type="ECO:0000313" key="2">
    <source>
        <dbReference type="EMBL" id="KAG5527807.1"/>
    </source>
</evidence>
<dbReference type="SMART" id="SM00256">
    <property type="entry name" value="FBOX"/>
    <property type="match status" value="1"/>
</dbReference>